<feature type="non-terminal residue" evidence="1">
    <location>
        <position position="1"/>
    </location>
</feature>
<name>A0A822FTD3_9BILA</name>
<proteinExistence type="predicted"/>
<dbReference type="Proteomes" id="UP000663848">
    <property type="component" value="Unassembled WGS sequence"/>
</dbReference>
<comment type="caution">
    <text evidence="1">The sequence shown here is derived from an EMBL/GenBank/DDBJ whole genome shotgun (WGS) entry which is preliminary data.</text>
</comment>
<evidence type="ECO:0000313" key="1">
    <source>
        <dbReference type="EMBL" id="CAF5132798.1"/>
    </source>
</evidence>
<evidence type="ECO:0000313" key="2">
    <source>
        <dbReference type="Proteomes" id="UP000663848"/>
    </source>
</evidence>
<reference evidence="1" key="1">
    <citation type="submission" date="2021-02" db="EMBL/GenBank/DDBJ databases">
        <authorList>
            <person name="Nowell W R."/>
        </authorList>
    </citation>
    <scope>NUCLEOTIDE SEQUENCE</scope>
</reference>
<dbReference type="AlphaFoldDB" id="A0A822FTD3"/>
<protein>
    <submittedName>
        <fullName evidence="1">Uncharacterized protein</fullName>
    </submittedName>
</protein>
<gene>
    <name evidence="1" type="ORF">QYT958_LOCUS46974</name>
</gene>
<organism evidence="1 2">
    <name type="scientific">Rotaria socialis</name>
    <dbReference type="NCBI Taxonomy" id="392032"/>
    <lineage>
        <taxon>Eukaryota</taxon>
        <taxon>Metazoa</taxon>
        <taxon>Spiralia</taxon>
        <taxon>Gnathifera</taxon>
        <taxon>Rotifera</taxon>
        <taxon>Eurotatoria</taxon>
        <taxon>Bdelloidea</taxon>
        <taxon>Philodinida</taxon>
        <taxon>Philodinidae</taxon>
        <taxon>Rotaria</taxon>
    </lineage>
</organism>
<accession>A0A822FTD3</accession>
<dbReference type="EMBL" id="CAJOBR010085999">
    <property type="protein sequence ID" value="CAF5132798.1"/>
    <property type="molecule type" value="Genomic_DNA"/>
</dbReference>
<feature type="non-terminal residue" evidence="1">
    <location>
        <position position="75"/>
    </location>
</feature>
<sequence length="75" mass="8266">TDQAILALGLEAVTGAVWFDDLNVTVYSKPRPHPPTPPAGPPYKGHNLTRLRGAMIGINLQEQDFRDFASWNANH</sequence>